<dbReference type="Proteomes" id="UP000324767">
    <property type="component" value="Unassembled WGS sequence"/>
</dbReference>
<gene>
    <name evidence="10" type="ORF">FRX48_06934</name>
</gene>
<keyword evidence="5" id="KW-0175">Coiled coil</keyword>
<accession>A0A5M8PIX8</accession>
<evidence type="ECO:0000256" key="5">
    <source>
        <dbReference type="ARBA" id="ARBA00023054"/>
    </source>
</evidence>
<evidence type="ECO:0008006" key="12">
    <source>
        <dbReference type="Google" id="ProtNLM"/>
    </source>
</evidence>
<dbReference type="GO" id="GO:0005739">
    <property type="term" value="C:mitochondrion"/>
    <property type="evidence" value="ECO:0007669"/>
    <property type="project" value="UniProtKB-SubCell"/>
</dbReference>
<keyword evidence="6" id="KW-0496">Mitochondrion</keyword>
<reference evidence="10 11" key="1">
    <citation type="submission" date="2019-09" db="EMBL/GenBank/DDBJ databases">
        <title>The hologenome of the rock-dwelling lichen Lasallia pustulata.</title>
        <authorList>
            <person name="Greshake Tzovaras B."/>
            <person name="Segers F."/>
            <person name="Bicker A."/>
            <person name="Dal Grande F."/>
            <person name="Otte J."/>
            <person name="Hankeln T."/>
            <person name="Schmitt I."/>
            <person name="Ebersberger I."/>
        </authorList>
    </citation>
    <scope>NUCLEOTIDE SEQUENCE [LARGE SCALE GENOMIC DNA]</scope>
    <source>
        <strain evidence="10">A1-1</strain>
    </source>
</reference>
<evidence type="ECO:0000313" key="10">
    <source>
        <dbReference type="EMBL" id="KAA6409381.1"/>
    </source>
</evidence>
<evidence type="ECO:0000256" key="6">
    <source>
        <dbReference type="ARBA" id="ARBA00023128"/>
    </source>
</evidence>
<feature type="region of interest" description="Disordered" evidence="8">
    <location>
        <begin position="32"/>
        <end position="151"/>
    </location>
</feature>
<dbReference type="Pfam" id="PF07798">
    <property type="entry name" value="CCDC90-like"/>
    <property type="match status" value="1"/>
</dbReference>
<comment type="caution">
    <text evidence="10">The sequence shown here is derived from an EMBL/GenBank/DDBJ whole genome shotgun (WGS) entry which is preliminary data.</text>
</comment>
<evidence type="ECO:0000256" key="1">
    <source>
        <dbReference type="ARBA" id="ARBA00004173"/>
    </source>
</evidence>
<feature type="compositionally biased region" description="Basic and acidic residues" evidence="8">
    <location>
        <begin position="82"/>
        <end position="119"/>
    </location>
</feature>
<protein>
    <recommendedName>
        <fullName evidence="12">MOZ protein represents a chromatin-associated acetyltransferase</fullName>
    </recommendedName>
</protein>
<keyword evidence="3 9" id="KW-0812">Transmembrane</keyword>
<proteinExistence type="predicted"/>
<evidence type="ECO:0000256" key="8">
    <source>
        <dbReference type="SAM" id="MobiDB-lite"/>
    </source>
</evidence>
<evidence type="ECO:0000256" key="2">
    <source>
        <dbReference type="ARBA" id="ARBA00004370"/>
    </source>
</evidence>
<dbReference type="PANTHER" id="PTHR14360">
    <property type="entry name" value="PROTEIN FMP32, MITOCHONDRIAL"/>
    <property type="match status" value="1"/>
</dbReference>
<evidence type="ECO:0000256" key="7">
    <source>
        <dbReference type="ARBA" id="ARBA00023136"/>
    </source>
</evidence>
<feature type="region of interest" description="Disordered" evidence="8">
    <location>
        <begin position="372"/>
        <end position="427"/>
    </location>
</feature>
<evidence type="ECO:0000256" key="3">
    <source>
        <dbReference type="ARBA" id="ARBA00022692"/>
    </source>
</evidence>
<keyword evidence="7 9" id="KW-0472">Membrane</keyword>
<organism evidence="10 11">
    <name type="scientific">Lasallia pustulata</name>
    <dbReference type="NCBI Taxonomy" id="136370"/>
    <lineage>
        <taxon>Eukaryota</taxon>
        <taxon>Fungi</taxon>
        <taxon>Dikarya</taxon>
        <taxon>Ascomycota</taxon>
        <taxon>Pezizomycotina</taxon>
        <taxon>Lecanoromycetes</taxon>
        <taxon>OSLEUM clade</taxon>
        <taxon>Umbilicariomycetidae</taxon>
        <taxon>Umbilicariales</taxon>
        <taxon>Umbilicariaceae</taxon>
        <taxon>Lasallia</taxon>
    </lineage>
</organism>
<feature type="compositionally biased region" description="Basic and acidic residues" evidence="8">
    <location>
        <begin position="131"/>
        <end position="151"/>
    </location>
</feature>
<evidence type="ECO:0000313" key="11">
    <source>
        <dbReference type="Proteomes" id="UP000324767"/>
    </source>
</evidence>
<sequence length="427" mass="47605">MSVPRLTFLYPHMYKSIRSCEPSVTQPLRELRQPSSKQIAGFHKSARSRQEIHAQRYGTAIGPQPPPPLPYSVGGGPALETMPERGERRQAEQVGRKVEPVIEKDTQRSATDGKDDLKSVEPLSPSTDASSRSRELDAAESHPKQPLEPVKEAASKPLETFLTMEPAGASAEEHKSPHLHAPPYVHHFDTYTLVRGLEKGNFTMDQSVTLMKAVRSLLALNLDIAREELESKSDIENETYLFRAACSELRIEISNTRKVSTEKMRSERAQLQHEVDILNQKLTQDLLTLKDDLKGLFDDRKMAVRMEQRTMEGRIQELNYKITVALNSDSKSEVEGLRWVLTRRAAMAIVCMAFLILGSLRYSSYRLHAQEQERKRQASSSGSTSSSSSGGDRHTVPSREMGTQTEESDAMLAGINSGASPSYVSLG</sequence>
<feature type="compositionally biased region" description="Polar residues" evidence="8">
    <location>
        <begin position="417"/>
        <end position="427"/>
    </location>
</feature>
<evidence type="ECO:0000256" key="4">
    <source>
        <dbReference type="ARBA" id="ARBA00022989"/>
    </source>
</evidence>
<feature type="compositionally biased region" description="Low complexity" evidence="8">
    <location>
        <begin position="379"/>
        <end position="390"/>
    </location>
</feature>
<keyword evidence="4 9" id="KW-1133">Transmembrane helix</keyword>
<evidence type="ECO:0000256" key="9">
    <source>
        <dbReference type="SAM" id="Phobius"/>
    </source>
</evidence>
<dbReference type="GO" id="GO:0016020">
    <property type="term" value="C:membrane"/>
    <property type="evidence" value="ECO:0007669"/>
    <property type="project" value="UniProtKB-SubCell"/>
</dbReference>
<dbReference type="Gene3D" id="1.20.5.340">
    <property type="match status" value="1"/>
</dbReference>
<comment type="subcellular location">
    <subcellularLocation>
        <location evidence="2">Membrane</location>
    </subcellularLocation>
    <subcellularLocation>
        <location evidence="1">Mitochondrion</location>
    </subcellularLocation>
</comment>
<name>A0A5M8PIX8_9LECA</name>
<feature type="transmembrane region" description="Helical" evidence="9">
    <location>
        <begin position="345"/>
        <end position="364"/>
    </location>
</feature>
<dbReference type="PANTHER" id="PTHR14360:SF12">
    <property type="entry name" value="MOZ PROTEIN REPRESENTS A CHROMATIN-ASSOCIATED ACETYLTRANSFERASE"/>
    <property type="match status" value="1"/>
</dbReference>
<dbReference type="AlphaFoldDB" id="A0A5M8PIX8"/>
<dbReference type="OrthoDB" id="5424147at2759"/>
<dbReference type="EMBL" id="VXIT01000011">
    <property type="protein sequence ID" value="KAA6409381.1"/>
    <property type="molecule type" value="Genomic_DNA"/>
</dbReference>
<dbReference type="InterPro" id="IPR024461">
    <property type="entry name" value="CCDC90-like"/>
</dbReference>